<evidence type="ECO:0000256" key="5">
    <source>
        <dbReference type="ARBA" id="ARBA00023002"/>
    </source>
</evidence>
<comment type="pathway">
    <text evidence="1">Lipid metabolism; butanoate metabolism.</text>
</comment>
<dbReference type="PANTHER" id="PTHR23309:SF49">
    <property type="entry name" value="PEROXISOMAL BIFUNCTIONAL ENZYME"/>
    <property type="match status" value="1"/>
</dbReference>
<dbReference type="SUPFAM" id="SSF51735">
    <property type="entry name" value="NAD(P)-binding Rossmann-fold domains"/>
    <property type="match status" value="1"/>
</dbReference>
<evidence type="ECO:0000259" key="13">
    <source>
        <dbReference type="Pfam" id="PF02737"/>
    </source>
</evidence>
<keyword evidence="5" id="KW-0560">Oxidoreductase</keyword>
<evidence type="ECO:0000256" key="10">
    <source>
        <dbReference type="ARBA" id="ARBA00049556"/>
    </source>
</evidence>
<feature type="domain" description="Enoyl-CoA hydratase/isomerase" evidence="14">
    <location>
        <begin position="383"/>
        <end position="668"/>
    </location>
</feature>
<dbReference type="PROSITE" id="PS00166">
    <property type="entry name" value="ENOYL_COA_HYDRATASE"/>
    <property type="match status" value="1"/>
</dbReference>
<feature type="domain" description="3-hydroxyacyl-CoA dehydrogenase C-terminal" evidence="12">
    <location>
        <begin position="187"/>
        <end position="267"/>
    </location>
</feature>
<name>A0A1M7HHL3_9FIRM</name>
<evidence type="ECO:0000313" key="15">
    <source>
        <dbReference type="EMBL" id="SHM27986.1"/>
    </source>
</evidence>
<sequence length="679" mass="75898">MPKTYKIGIIGAGTMGSGIAQKMAQEGLMVTMVDVKDEFVERGFSRIRELLQEAIERGIFNEDQVKEIMSRIRGTTDIKEVADADLVIEAVFEDEKLKCEVFKKLDEICKPETILATNTSSFYVKNLAKCTNRPDRVLGMHYFYHPAKNRLLEIVPHEGTSKETVEKALFIAKLHGKTTIVVKDSPGFCVNRFFIPWYVEAIRMLEEGVANIPTIDAASKKAFGITLGVFELMNVSGVPIGLHAARTLSREKGPFYAPPETLRRQVEDLKQDWDLSGEVDESKFDIITERLYGTVMGVAAQLVEEGVASIEDTDRGAKVGLRWRYGPFELMNRVGIDKAYELVKKVKERHPYFEIPELLKKQYEKGVPFEFKFVELEVKDGIAWITINRPEAMNALNPTVMDQLEKKFDEAERNENVKAVVFRGSGKAFIAGADIKFFVDNIKNNRLDKTYDFTKKGHELLLRLENSPKMTIALLDGLSLGGGSEVALACQAIIATPQGSFGFPETGIGIFPGLGGLIRLERHLGPELAKYFIFTGKTISAKEALELGIVTKLVEPDEIEKAVNEVVEAGKFDKYRPRPIPEKYNEIKIAFSKENVERMLKGEPIKGVSPELAREIADIVSKKAPIALRMTHELIEAQSKVSIKEAIEIELSKLYDIFSTQDALAGLQSPGRPPKFIGA</sequence>
<accession>A0A1M7HHL3</accession>
<dbReference type="InterPro" id="IPR029045">
    <property type="entry name" value="ClpP/crotonase-like_dom_sf"/>
</dbReference>
<protein>
    <recommendedName>
        <fullName evidence="11">3-hydroxybutyryl-CoA dehydrogenase</fullName>
        <ecNumber evidence="4">4.2.1.17</ecNumber>
    </recommendedName>
</protein>
<keyword evidence="6" id="KW-0520">NAD</keyword>
<dbReference type="EC" id="4.2.1.17" evidence="4"/>
<dbReference type="Pfam" id="PF16113">
    <property type="entry name" value="ECH_2"/>
    <property type="match status" value="1"/>
</dbReference>
<feature type="domain" description="3-hydroxyacyl-CoA dehydrogenase NAD binding" evidence="13">
    <location>
        <begin position="6"/>
        <end position="184"/>
    </location>
</feature>
<keyword evidence="16" id="KW-1185">Reference proteome</keyword>
<dbReference type="OrthoDB" id="9815331at2"/>
<feature type="domain" description="3-hydroxyacyl-CoA dehydrogenase C-terminal" evidence="12">
    <location>
        <begin position="287"/>
        <end position="366"/>
    </location>
</feature>
<dbReference type="RefSeq" id="WP_073254599.1">
    <property type="nucleotide sequence ID" value="NZ_FRCR01000003.1"/>
</dbReference>
<evidence type="ECO:0000259" key="14">
    <source>
        <dbReference type="Pfam" id="PF16113"/>
    </source>
</evidence>
<dbReference type="InterPro" id="IPR018376">
    <property type="entry name" value="Enoyl-CoA_hyd/isom_CS"/>
</dbReference>
<dbReference type="PANTHER" id="PTHR23309">
    <property type="entry name" value="3-HYDROXYACYL-COA DEHYROGENASE"/>
    <property type="match status" value="1"/>
</dbReference>
<evidence type="ECO:0000256" key="1">
    <source>
        <dbReference type="ARBA" id="ARBA00005086"/>
    </source>
</evidence>
<dbReference type="InterPro" id="IPR006176">
    <property type="entry name" value="3-OHacyl-CoA_DH_NAD-bd"/>
</dbReference>
<dbReference type="GO" id="GO:0006635">
    <property type="term" value="P:fatty acid beta-oxidation"/>
    <property type="evidence" value="ECO:0007669"/>
    <property type="project" value="TreeGrafter"/>
</dbReference>
<dbReference type="GO" id="GO:0004300">
    <property type="term" value="F:enoyl-CoA hydratase activity"/>
    <property type="evidence" value="ECO:0007669"/>
    <property type="project" value="UniProtKB-EC"/>
</dbReference>
<keyword evidence="7" id="KW-0413">Isomerase</keyword>
<dbReference type="CDD" id="cd06558">
    <property type="entry name" value="crotonase-like"/>
    <property type="match status" value="1"/>
</dbReference>
<evidence type="ECO:0000256" key="9">
    <source>
        <dbReference type="ARBA" id="ARBA00023268"/>
    </source>
</evidence>
<dbReference type="Gene3D" id="1.10.1040.10">
    <property type="entry name" value="N-(1-d-carboxylethyl)-l-norvaline Dehydrogenase, domain 2"/>
    <property type="match status" value="2"/>
</dbReference>
<dbReference type="InterPro" id="IPR045004">
    <property type="entry name" value="ECH_dom"/>
</dbReference>
<dbReference type="SUPFAM" id="SSF48179">
    <property type="entry name" value="6-phosphogluconate dehydrogenase C-terminal domain-like"/>
    <property type="match status" value="2"/>
</dbReference>
<comment type="similarity">
    <text evidence="3">Belongs to the 3-hydroxyacyl-CoA dehydrogenase family.</text>
</comment>
<evidence type="ECO:0000256" key="7">
    <source>
        <dbReference type="ARBA" id="ARBA00023235"/>
    </source>
</evidence>
<evidence type="ECO:0000256" key="11">
    <source>
        <dbReference type="ARBA" id="ARBA00067747"/>
    </source>
</evidence>
<evidence type="ECO:0000259" key="12">
    <source>
        <dbReference type="Pfam" id="PF00725"/>
    </source>
</evidence>
<dbReference type="Gene3D" id="3.40.50.720">
    <property type="entry name" value="NAD(P)-binding Rossmann-like Domain"/>
    <property type="match status" value="1"/>
</dbReference>
<comment type="catalytic activity">
    <reaction evidence="10">
        <text>a (3S)-3-hydroxyacyl-CoA + NAD(+) = a 3-oxoacyl-CoA + NADH + H(+)</text>
        <dbReference type="Rhea" id="RHEA:22432"/>
        <dbReference type="ChEBI" id="CHEBI:15378"/>
        <dbReference type="ChEBI" id="CHEBI:57318"/>
        <dbReference type="ChEBI" id="CHEBI:57540"/>
        <dbReference type="ChEBI" id="CHEBI:57945"/>
        <dbReference type="ChEBI" id="CHEBI:90726"/>
        <dbReference type="EC" id="1.1.1.35"/>
    </reaction>
</comment>
<dbReference type="SUPFAM" id="SSF52096">
    <property type="entry name" value="ClpP/crotonase"/>
    <property type="match status" value="1"/>
</dbReference>
<proteinExistence type="inferred from homology"/>
<evidence type="ECO:0000313" key="16">
    <source>
        <dbReference type="Proteomes" id="UP000184375"/>
    </source>
</evidence>
<keyword evidence="9" id="KW-0511">Multifunctional enzyme</keyword>
<evidence type="ECO:0000256" key="4">
    <source>
        <dbReference type="ARBA" id="ARBA00012076"/>
    </source>
</evidence>
<dbReference type="InterPro" id="IPR036291">
    <property type="entry name" value="NAD(P)-bd_dom_sf"/>
</dbReference>
<dbReference type="EMBL" id="FRCR01000003">
    <property type="protein sequence ID" value="SHM27986.1"/>
    <property type="molecule type" value="Genomic_DNA"/>
</dbReference>
<dbReference type="Pfam" id="PF00725">
    <property type="entry name" value="3HCDH"/>
    <property type="match status" value="2"/>
</dbReference>
<gene>
    <name evidence="15" type="ORF">SAMN05660826_00654</name>
</gene>
<dbReference type="InterPro" id="IPR013328">
    <property type="entry name" value="6PGD_dom2"/>
</dbReference>
<dbReference type="InterPro" id="IPR006108">
    <property type="entry name" value="3HC_DH_C"/>
</dbReference>
<evidence type="ECO:0000256" key="8">
    <source>
        <dbReference type="ARBA" id="ARBA00023239"/>
    </source>
</evidence>
<dbReference type="AlphaFoldDB" id="A0A1M7HHL3"/>
<dbReference type="GO" id="GO:0016853">
    <property type="term" value="F:isomerase activity"/>
    <property type="evidence" value="ECO:0007669"/>
    <property type="project" value="UniProtKB-KW"/>
</dbReference>
<evidence type="ECO:0000256" key="6">
    <source>
        <dbReference type="ARBA" id="ARBA00023027"/>
    </source>
</evidence>
<dbReference type="Gene3D" id="3.90.226.10">
    <property type="entry name" value="2-enoyl-CoA Hydratase, Chain A, domain 1"/>
    <property type="match status" value="1"/>
</dbReference>
<dbReference type="GO" id="GO:0003857">
    <property type="term" value="F:(3S)-3-hydroxyacyl-CoA dehydrogenase (NAD+) activity"/>
    <property type="evidence" value="ECO:0007669"/>
    <property type="project" value="UniProtKB-EC"/>
</dbReference>
<comment type="similarity">
    <text evidence="2">In the N-terminal section; belongs to the enoyl-CoA hydratase/isomerase family.</text>
</comment>
<dbReference type="Pfam" id="PF02737">
    <property type="entry name" value="3HCDH_N"/>
    <property type="match status" value="1"/>
</dbReference>
<reference evidence="16" key="1">
    <citation type="submission" date="2016-11" db="EMBL/GenBank/DDBJ databases">
        <authorList>
            <person name="Varghese N."/>
            <person name="Submissions S."/>
        </authorList>
    </citation>
    <scope>NUCLEOTIDE SEQUENCE [LARGE SCALE GENOMIC DNA]</scope>
    <source>
        <strain evidence="16">DSM 18802</strain>
    </source>
</reference>
<dbReference type="GO" id="GO:0070403">
    <property type="term" value="F:NAD+ binding"/>
    <property type="evidence" value="ECO:0007669"/>
    <property type="project" value="InterPro"/>
</dbReference>
<organism evidence="15 16">
    <name type="scientific">Caldanaerovirga acetigignens</name>
    <dbReference type="NCBI Taxonomy" id="447595"/>
    <lineage>
        <taxon>Bacteria</taxon>
        <taxon>Bacillati</taxon>
        <taxon>Bacillota</taxon>
        <taxon>Clostridia</taxon>
        <taxon>Thermosediminibacterales</taxon>
        <taxon>Thermosediminibacteraceae</taxon>
        <taxon>Caldanaerovirga</taxon>
    </lineage>
</organism>
<evidence type="ECO:0000256" key="3">
    <source>
        <dbReference type="ARBA" id="ARBA00009463"/>
    </source>
</evidence>
<dbReference type="InterPro" id="IPR008927">
    <property type="entry name" value="6-PGluconate_DH-like_C_sf"/>
</dbReference>
<dbReference type="FunFam" id="3.40.50.720:FF:000009">
    <property type="entry name" value="Fatty oxidation complex, alpha subunit"/>
    <property type="match status" value="1"/>
</dbReference>
<dbReference type="STRING" id="447595.SAMN05660826_00654"/>
<dbReference type="Proteomes" id="UP000184375">
    <property type="component" value="Unassembled WGS sequence"/>
</dbReference>
<keyword evidence="8" id="KW-0456">Lyase</keyword>
<evidence type="ECO:0000256" key="2">
    <source>
        <dbReference type="ARBA" id="ARBA00008750"/>
    </source>
</evidence>